<gene>
    <name evidence="1" type="ORF">CN307_17915</name>
</gene>
<dbReference type="AlphaFoldDB" id="A0A2A8ZXR3"/>
<dbReference type="EMBL" id="NTRR01000026">
    <property type="protein sequence ID" value="PFE13461.1"/>
    <property type="molecule type" value="Genomic_DNA"/>
</dbReference>
<accession>A0A2A8ZXR3</accession>
<comment type="caution">
    <text evidence="1">The sequence shown here is derived from an EMBL/GenBank/DDBJ whole genome shotgun (WGS) entry which is preliminary data.</text>
</comment>
<reference evidence="1 2" key="1">
    <citation type="submission" date="2017-09" db="EMBL/GenBank/DDBJ databases">
        <title>Large-scale bioinformatics analysis of Bacillus genomes uncovers conserved roles of natural products in bacterial physiology.</title>
        <authorList>
            <consortium name="Agbiome Team Llc"/>
            <person name="Bleich R.M."/>
            <person name="Grubbs K.J."/>
            <person name="Santa Maria K.C."/>
            <person name="Allen S.E."/>
            <person name="Farag S."/>
            <person name="Shank E.A."/>
            <person name="Bowers A."/>
        </authorList>
    </citation>
    <scope>NUCLEOTIDE SEQUENCE [LARGE SCALE GENOMIC DNA]</scope>
    <source>
        <strain evidence="1 2">AFS022681</strain>
    </source>
</reference>
<dbReference type="GeneID" id="92800283"/>
<proteinExistence type="predicted"/>
<evidence type="ECO:0000313" key="2">
    <source>
        <dbReference type="Proteomes" id="UP000220032"/>
    </source>
</evidence>
<dbReference type="RefSeq" id="WP_000118031.1">
    <property type="nucleotide sequence ID" value="NZ_JBBCKU010000021.1"/>
</dbReference>
<protein>
    <submittedName>
        <fullName evidence="1">Uncharacterized protein</fullName>
    </submittedName>
</protein>
<organism evidence="1 2">
    <name type="scientific">Bacillus cereus</name>
    <dbReference type="NCBI Taxonomy" id="1396"/>
    <lineage>
        <taxon>Bacteria</taxon>
        <taxon>Bacillati</taxon>
        <taxon>Bacillota</taxon>
        <taxon>Bacilli</taxon>
        <taxon>Bacillales</taxon>
        <taxon>Bacillaceae</taxon>
        <taxon>Bacillus</taxon>
        <taxon>Bacillus cereus group</taxon>
    </lineage>
</organism>
<name>A0A2A8ZXR3_BACCE</name>
<evidence type="ECO:0000313" key="1">
    <source>
        <dbReference type="EMBL" id="PFE13461.1"/>
    </source>
</evidence>
<sequence>MSVWDIVSNTNNAVSIVSSAIAIGSAAWGTFSSKRASTAANTASALLDKLNDHKKRSELEKILQVVTTSISEIRTIGSEKFRDIQARGTNYQSKYSELAKQIRDICNDTSTIHNDITEKLLLIEVELNGFSRQESALSLDEENEILAKLDKVLQTAKVKYDEIEGRLAS</sequence>
<dbReference type="Proteomes" id="UP000220032">
    <property type="component" value="Unassembled WGS sequence"/>
</dbReference>